<dbReference type="Proteomes" id="UP001519460">
    <property type="component" value="Unassembled WGS sequence"/>
</dbReference>
<protein>
    <submittedName>
        <fullName evidence="1">Uncharacterized protein</fullName>
    </submittedName>
</protein>
<gene>
    <name evidence="1" type="ORF">BaRGS_00030268</name>
</gene>
<dbReference type="PROSITE" id="PS51257">
    <property type="entry name" value="PROKAR_LIPOPROTEIN"/>
    <property type="match status" value="1"/>
</dbReference>
<comment type="caution">
    <text evidence="1">The sequence shown here is derived from an EMBL/GenBank/DDBJ whole genome shotgun (WGS) entry which is preliminary data.</text>
</comment>
<reference evidence="1 2" key="1">
    <citation type="journal article" date="2023" name="Sci. Data">
        <title>Genome assembly of the Korean intertidal mud-creeper Batillaria attramentaria.</title>
        <authorList>
            <person name="Patra A.K."/>
            <person name="Ho P.T."/>
            <person name="Jun S."/>
            <person name="Lee S.J."/>
            <person name="Kim Y."/>
            <person name="Won Y.J."/>
        </authorList>
    </citation>
    <scope>NUCLEOTIDE SEQUENCE [LARGE SCALE GENOMIC DNA]</scope>
    <source>
        <strain evidence="1">Wonlab-2016</strain>
    </source>
</reference>
<proteinExistence type="predicted"/>
<accession>A0ABD0JUY9</accession>
<organism evidence="1 2">
    <name type="scientific">Batillaria attramentaria</name>
    <dbReference type="NCBI Taxonomy" id="370345"/>
    <lineage>
        <taxon>Eukaryota</taxon>
        <taxon>Metazoa</taxon>
        <taxon>Spiralia</taxon>
        <taxon>Lophotrochozoa</taxon>
        <taxon>Mollusca</taxon>
        <taxon>Gastropoda</taxon>
        <taxon>Caenogastropoda</taxon>
        <taxon>Sorbeoconcha</taxon>
        <taxon>Cerithioidea</taxon>
        <taxon>Batillariidae</taxon>
        <taxon>Batillaria</taxon>
    </lineage>
</organism>
<dbReference type="EMBL" id="JACVVK020000324">
    <property type="protein sequence ID" value="KAK7478509.1"/>
    <property type="molecule type" value="Genomic_DNA"/>
</dbReference>
<evidence type="ECO:0000313" key="1">
    <source>
        <dbReference type="EMBL" id="KAK7478509.1"/>
    </source>
</evidence>
<evidence type="ECO:0000313" key="2">
    <source>
        <dbReference type="Proteomes" id="UP001519460"/>
    </source>
</evidence>
<name>A0ABD0JUY9_9CAEN</name>
<keyword evidence="2" id="KW-1185">Reference proteome</keyword>
<dbReference type="AlphaFoldDB" id="A0ABD0JUY9"/>
<sequence length="93" mass="9886">MALSPDKLTVELSRFPTAVMCSVCGGGVSSSCHHCTGNEACTRKYKIKAATPDKSASQALQLFPSLPQSIYRPGRVVNSNTALLFPSLSTRPT</sequence>